<accession>A0A371XJ46</accession>
<dbReference type="AlphaFoldDB" id="A0A371XJ46"/>
<name>A0A371XJ46_9HYPH</name>
<comment type="caution">
    <text evidence="1">The sequence shown here is derived from an EMBL/GenBank/DDBJ whole genome shotgun (WGS) entry which is preliminary data.</text>
</comment>
<keyword evidence="2" id="KW-1185">Reference proteome</keyword>
<proteinExistence type="predicted"/>
<reference evidence="2" key="1">
    <citation type="submission" date="2018-08" db="EMBL/GenBank/DDBJ databases">
        <authorList>
            <person name="Im W.T."/>
        </authorList>
    </citation>
    <scope>NUCLEOTIDE SEQUENCE [LARGE SCALE GENOMIC DNA]</scope>
    <source>
        <strain evidence="2">LA-28</strain>
    </source>
</reference>
<evidence type="ECO:0000313" key="2">
    <source>
        <dbReference type="Proteomes" id="UP000262379"/>
    </source>
</evidence>
<dbReference type="EMBL" id="QURN01000001">
    <property type="protein sequence ID" value="RFC69233.1"/>
    <property type="molecule type" value="Genomic_DNA"/>
</dbReference>
<gene>
    <name evidence="1" type="ORF">DY251_00290</name>
</gene>
<evidence type="ECO:0000313" key="1">
    <source>
        <dbReference type="EMBL" id="RFC69233.1"/>
    </source>
</evidence>
<dbReference type="Proteomes" id="UP000262379">
    <property type="component" value="Unassembled WGS sequence"/>
</dbReference>
<protein>
    <submittedName>
        <fullName evidence="1">Uncharacterized protein</fullName>
    </submittedName>
</protein>
<dbReference type="RefSeq" id="WP_116621854.1">
    <property type="nucleotide sequence ID" value="NZ_QURN01000001.1"/>
</dbReference>
<organism evidence="1 2">
    <name type="scientific">Mesorhizobium denitrificans</name>
    <dbReference type="NCBI Taxonomy" id="2294114"/>
    <lineage>
        <taxon>Bacteria</taxon>
        <taxon>Pseudomonadati</taxon>
        <taxon>Pseudomonadota</taxon>
        <taxon>Alphaproteobacteria</taxon>
        <taxon>Hyphomicrobiales</taxon>
        <taxon>Phyllobacteriaceae</taxon>
        <taxon>Mesorhizobium</taxon>
    </lineage>
</organism>
<sequence>MLGTKIARHHNEIDLNVVIASRVGAVRPDLVANIDMLANRFHVAGVFNFGQWKESFRHALDYALGAANRHARRLAQLRDRADCALRRL</sequence>